<reference evidence="1 2" key="1">
    <citation type="journal article" date="2024" name="Chem. Sci.">
        <title>Discovery of megapolipeptins by genome mining of a Burkholderiales bacteria collection.</title>
        <authorList>
            <person name="Paulo B.S."/>
            <person name="Recchia M.J.J."/>
            <person name="Lee S."/>
            <person name="Fergusson C.H."/>
            <person name="Romanowski S.B."/>
            <person name="Hernandez A."/>
            <person name="Krull N."/>
            <person name="Liu D.Y."/>
            <person name="Cavanagh H."/>
            <person name="Bos A."/>
            <person name="Gray C.A."/>
            <person name="Murphy B.T."/>
            <person name="Linington R.G."/>
            <person name="Eustaquio A.S."/>
        </authorList>
    </citation>
    <scope>NUCLEOTIDE SEQUENCE [LARGE SCALE GENOMIC DNA]</scope>
    <source>
        <strain evidence="1 2">RL21-008-BIB-A</strain>
    </source>
</reference>
<gene>
    <name evidence="1" type="ORF">PQR62_24120</name>
</gene>
<evidence type="ECO:0008006" key="3">
    <source>
        <dbReference type="Google" id="ProtNLM"/>
    </source>
</evidence>
<sequence length="151" mass="15814">MHSLRRIRSLAVTATLVIALLFAQMLGLAHSIVHAGWAPGAVHSLLDESLFDYGESNDAHELEAPAAAAAVAVTGSADAASDPAAAHASAHDGDHHHSCVAYDAATLAASVHIDFPLPPLMPGTHVLALWQAFASWDAPFVCHFFSRAPPR</sequence>
<organism evidence="1 2">
    <name type="scientific">Herbaspirillum lusitanum</name>
    <dbReference type="NCBI Taxonomy" id="213312"/>
    <lineage>
        <taxon>Bacteria</taxon>
        <taxon>Pseudomonadati</taxon>
        <taxon>Pseudomonadota</taxon>
        <taxon>Betaproteobacteria</taxon>
        <taxon>Burkholderiales</taxon>
        <taxon>Oxalobacteraceae</taxon>
        <taxon>Herbaspirillum</taxon>
    </lineage>
</organism>
<comment type="caution">
    <text evidence="1">The sequence shown here is derived from an EMBL/GenBank/DDBJ whole genome shotgun (WGS) entry which is preliminary data.</text>
</comment>
<accession>A0ABW9AGD9</accession>
<keyword evidence="2" id="KW-1185">Reference proteome</keyword>
<dbReference type="RefSeq" id="WP_408160626.1">
    <property type="nucleotide sequence ID" value="NZ_JAQQFM010000015.1"/>
</dbReference>
<evidence type="ECO:0000313" key="2">
    <source>
        <dbReference type="Proteomes" id="UP001629246"/>
    </source>
</evidence>
<proteinExistence type="predicted"/>
<dbReference type="Proteomes" id="UP001629246">
    <property type="component" value="Unassembled WGS sequence"/>
</dbReference>
<evidence type="ECO:0000313" key="1">
    <source>
        <dbReference type="EMBL" id="MFL9927382.1"/>
    </source>
</evidence>
<protein>
    <recommendedName>
        <fullName evidence="3">DUF2946 domain-containing protein</fullName>
    </recommendedName>
</protein>
<dbReference type="EMBL" id="JAQQFM010000015">
    <property type="protein sequence ID" value="MFL9927382.1"/>
    <property type="molecule type" value="Genomic_DNA"/>
</dbReference>
<name>A0ABW9AGD9_9BURK</name>